<dbReference type="SMART" id="SM00965">
    <property type="entry name" value="STN"/>
    <property type="match status" value="1"/>
</dbReference>
<evidence type="ECO:0000256" key="5">
    <source>
        <dbReference type="ARBA" id="ARBA00022496"/>
    </source>
</evidence>
<dbReference type="InterPro" id="IPR036942">
    <property type="entry name" value="Beta-barrel_TonB_sf"/>
</dbReference>
<dbReference type="FunFam" id="2.170.130.10:FF:000001">
    <property type="entry name" value="Catecholate siderophore TonB-dependent receptor"/>
    <property type="match status" value="1"/>
</dbReference>
<dbReference type="FunFam" id="2.40.170.20:FF:000005">
    <property type="entry name" value="TonB-dependent siderophore receptor"/>
    <property type="match status" value="1"/>
</dbReference>
<dbReference type="Proteomes" id="UP000483035">
    <property type="component" value="Unassembled WGS sequence"/>
</dbReference>
<evidence type="ECO:0000256" key="13">
    <source>
        <dbReference type="ARBA" id="ARBA00023237"/>
    </source>
</evidence>
<evidence type="ECO:0000256" key="2">
    <source>
        <dbReference type="ARBA" id="ARBA00009810"/>
    </source>
</evidence>
<sequence>MGRGLAFLFRGRNGGSASLAALMVSTMSVGLGVMQVGPALAQTTAAINFSVPAGSLDQALAAFGRQSGLQVTYTPSITAGKKSPGASGHLSPDQALARILKASGLSFSFTNSTTVAISAAAASGTVNSAGATALAPIEIRSGKESAWGPVNGLVATQSASGTKTDTPLAETPQSISVVSRKQLQDQAVRNVGEALRYSPGVLAEEYGGTDSRIDRYMIRGFASTNPYLDGLTTNTYYTLLSPKIEPYGLERVEVLSGPASSLYGANSPGGLVAAVSKRPTDTPLHEFQWQVGSPKGASGAFDFSGPVSDDGTLLYRLTGIARAADTQVDHVDTKNYYIAPAFTWKPDEDTTFTFLSKFQRSNDGGLVQNLPALGTLYGAPFGKIPTSLFIGEPDFNDITRSSRSVGYSFEHRFNDVWTVRQNFRYSYTDTDIQEIGTSGFIPGTTQLNRWTLGANANLHDLAVDTQAQAKFDTGPLDHTLLFGVDYMRSHSRWSESDGSASPLDVLAPVYGQPFTVPAVDFATDDHVRQTGAYAQDQVAFGNWRVSGGLRYDWAKTSDMDLVSAGNPTVENDDKKLTGRVGLLYLFDNGIAPYFSYSTSFQPTPGLNSTTGDALKPTTGKQYEIGVKYQPSGYNSYMTVAAYNLEQTDVTTTNPGPPVTYEQTGAIRMRGFEVAGVADLDNGLKLIGNYTYNNGEITKDDDSSLRGNRPKDVPQSMASLWLDKTIESGAAEGLGFGAGARYVGSRYGDNANMLKIPDYFLIDASVHYDYKDWRFALNGTNLFDKKYVGTCDDDTFCYYGERRAVLGTISVKW</sequence>
<evidence type="ECO:0000256" key="3">
    <source>
        <dbReference type="ARBA" id="ARBA00022448"/>
    </source>
</evidence>
<dbReference type="Pfam" id="PF07660">
    <property type="entry name" value="STN"/>
    <property type="match status" value="1"/>
</dbReference>
<keyword evidence="10 15" id="KW-0798">TonB box</keyword>
<gene>
    <name evidence="17" type="ORF">GR212_21445</name>
</gene>
<dbReference type="GO" id="GO:0038023">
    <property type="term" value="F:signaling receptor activity"/>
    <property type="evidence" value="ECO:0007669"/>
    <property type="project" value="InterPro"/>
</dbReference>
<keyword evidence="13 14" id="KW-0998">Cell outer membrane</keyword>
<keyword evidence="6 14" id="KW-0812">Transmembrane</keyword>
<dbReference type="InterPro" id="IPR010105">
    <property type="entry name" value="TonB_sidphr_rcpt"/>
</dbReference>
<dbReference type="InterPro" id="IPR000531">
    <property type="entry name" value="Beta-barrel_TonB"/>
</dbReference>
<evidence type="ECO:0000256" key="15">
    <source>
        <dbReference type="RuleBase" id="RU003357"/>
    </source>
</evidence>
<evidence type="ECO:0000256" key="6">
    <source>
        <dbReference type="ARBA" id="ARBA00022692"/>
    </source>
</evidence>
<dbReference type="InterPro" id="IPR037066">
    <property type="entry name" value="Plug_dom_sf"/>
</dbReference>
<accession>A0A6L9U894</accession>
<evidence type="ECO:0000256" key="7">
    <source>
        <dbReference type="ARBA" id="ARBA00022729"/>
    </source>
</evidence>
<dbReference type="SUPFAM" id="SSF56935">
    <property type="entry name" value="Porins"/>
    <property type="match status" value="1"/>
</dbReference>
<name>A0A6L9U894_9HYPH</name>
<dbReference type="GO" id="GO:0015344">
    <property type="term" value="F:siderophore uptake transmembrane transporter activity"/>
    <property type="evidence" value="ECO:0007669"/>
    <property type="project" value="TreeGrafter"/>
</dbReference>
<proteinExistence type="inferred from homology"/>
<evidence type="ECO:0000256" key="9">
    <source>
        <dbReference type="ARBA" id="ARBA00023065"/>
    </source>
</evidence>
<evidence type="ECO:0000313" key="17">
    <source>
        <dbReference type="EMBL" id="NEI72155.1"/>
    </source>
</evidence>
<keyword evidence="8" id="KW-0408">Iron</keyword>
<dbReference type="InterPro" id="IPR039426">
    <property type="entry name" value="TonB-dep_rcpt-like"/>
</dbReference>
<keyword evidence="5" id="KW-0410">Iron transport</keyword>
<keyword evidence="11 14" id="KW-0472">Membrane</keyword>
<keyword evidence="7" id="KW-0732">Signal</keyword>
<evidence type="ECO:0000256" key="1">
    <source>
        <dbReference type="ARBA" id="ARBA00004571"/>
    </source>
</evidence>
<evidence type="ECO:0000259" key="16">
    <source>
        <dbReference type="SMART" id="SM00965"/>
    </source>
</evidence>
<evidence type="ECO:0000256" key="10">
    <source>
        <dbReference type="ARBA" id="ARBA00023077"/>
    </source>
</evidence>
<dbReference type="NCBIfam" id="TIGR01783">
    <property type="entry name" value="TonB-siderophor"/>
    <property type="match status" value="1"/>
</dbReference>
<keyword evidence="12 17" id="KW-0675">Receptor</keyword>
<dbReference type="Pfam" id="PF07715">
    <property type="entry name" value="Plug"/>
    <property type="match status" value="1"/>
</dbReference>
<comment type="caution">
    <text evidence="17">The sequence shown here is derived from an EMBL/GenBank/DDBJ whole genome shotgun (WGS) entry which is preliminary data.</text>
</comment>
<dbReference type="AlphaFoldDB" id="A0A6L9U894"/>
<dbReference type="EMBL" id="WUEY01000010">
    <property type="protein sequence ID" value="NEI72155.1"/>
    <property type="molecule type" value="Genomic_DNA"/>
</dbReference>
<evidence type="ECO:0000256" key="12">
    <source>
        <dbReference type="ARBA" id="ARBA00023170"/>
    </source>
</evidence>
<evidence type="ECO:0000256" key="4">
    <source>
        <dbReference type="ARBA" id="ARBA00022452"/>
    </source>
</evidence>
<dbReference type="PANTHER" id="PTHR32552:SF68">
    <property type="entry name" value="FERRICHROME OUTER MEMBRANE TRANSPORTER_PHAGE RECEPTOR"/>
    <property type="match status" value="1"/>
</dbReference>
<evidence type="ECO:0000313" key="18">
    <source>
        <dbReference type="Proteomes" id="UP000483035"/>
    </source>
</evidence>
<protein>
    <submittedName>
        <fullName evidence="17">TonB-dependent siderophore receptor</fullName>
    </submittedName>
</protein>
<evidence type="ECO:0000256" key="8">
    <source>
        <dbReference type="ARBA" id="ARBA00023004"/>
    </source>
</evidence>
<organism evidence="17 18">
    <name type="scientific">Rhizobium lusitanum</name>
    <dbReference type="NCBI Taxonomy" id="293958"/>
    <lineage>
        <taxon>Bacteria</taxon>
        <taxon>Pseudomonadati</taxon>
        <taxon>Pseudomonadota</taxon>
        <taxon>Alphaproteobacteria</taxon>
        <taxon>Hyphomicrobiales</taxon>
        <taxon>Rhizobiaceae</taxon>
        <taxon>Rhizobium/Agrobacterium group</taxon>
        <taxon>Rhizobium</taxon>
    </lineage>
</organism>
<evidence type="ECO:0000256" key="14">
    <source>
        <dbReference type="PROSITE-ProRule" id="PRU01360"/>
    </source>
</evidence>
<dbReference type="Gene3D" id="3.55.50.30">
    <property type="match status" value="1"/>
</dbReference>
<dbReference type="Pfam" id="PF00593">
    <property type="entry name" value="TonB_dep_Rec_b-barrel"/>
    <property type="match status" value="1"/>
</dbReference>
<comment type="similarity">
    <text evidence="2 14 15">Belongs to the TonB-dependent receptor family.</text>
</comment>
<dbReference type="Gene3D" id="2.170.130.10">
    <property type="entry name" value="TonB-dependent receptor, plug domain"/>
    <property type="match status" value="1"/>
</dbReference>
<feature type="domain" description="Secretin/TonB short N-terminal" evidence="16">
    <location>
        <begin position="69"/>
        <end position="120"/>
    </location>
</feature>
<reference evidence="17 18" key="1">
    <citation type="submission" date="2019-12" db="EMBL/GenBank/DDBJ databases">
        <title>Rhizobium genotypes associated with high levels of biological nitrogen fixation by grain legumes in a temperate-maritime cropping system.</title>
        <authorList>
            <person name="Maluk M."/>
            <person name="Francesc Ferrando Molina F."/>
            <person name="Lopez Del Egido L."/>
            <person name="Lafos M."/>
            <person name="Langarica-Fuentes A."/>
            <person name="Gebre Yohannes G."/>
            <person name="Young M.W."/>
            <person name="Martin P."/>
            <person name="Gantlett R."/>
            <person name="Kenicer G."/>
            <person name="Hawes C."/>
            <person name="Begg G.S."/>
            <person name="Quilliam R.S."/>
            <person name="Squire G.R."/>
            <person name="Poole P.S."/>
            <person name="Young P.W."/>
            <person name="Iannetta P.M."/>
            <person name="James E.K."/>
        </authorList>
    </citation>
    <scope>NUCLEOTIDE SEQUENCE [LARGE SCALE GENOMIC DNA]</scope>
    <source>
        <strain evidence="17 18">JHI1118</strain>
    </source>
</reference>
<dbReference type="InterPro" id="IPR011662">
    <property type="entry name" value="Secretin/TonB_short_N"/>
</dbReference>
<keyword evidence="9" id="KW-0406">Ion transport</keyword>
<dbReference type="CDD" id="cd01347">
    <property type="entry name" value="ligand_gated_channel"/>
    <property type="match status" value="1"/>
</dbReference>
<dbReference type="GO" id="GO:0009279">
    <property type="term" value="C:cell outer membrane"/>
    <property type="evidence" value="ECO:0007669"/>
    <property type="project" value="UniProtKB-SubCell"/>
</dbReference>
<dbReference type="PROSITE" id="PS52016">
    <property type="entry name" value="TONB_DEPENDENT_REC_3"/>
    <property type="match status" value="1"/>
</dbReference>
<dbReference type="GO" id="GO:0015891">
    <property type="term" value="P:siderophore transport"/>
    <property type="evidence" value="ECO:0007669"/>
    <property type="project" value="InterPro"/>
</dbReference>
<keyword evidence="4 14" id="KW-1134">Transmembrane beta strand</keyword>
<dbReference type="Gene3D" id="2.40.170.20">
    <property type="entry name" value="TonB-dependent receptor, beta-barrel domain"/>
    <property type="match status" value="1"/>
</dbReference>
<dbReference type="InterPro" id="IPR012910">
    <property type="entry name" value="Plug_dom"/>
</dbReference>
<keyword evidence="3 14" id="KW-0813">Transport</keyword>
<dbReference type="PANTHER" id="PTHR32552">
    <property type="entry name" value="FERRICHROME IRON RECEPTOR-RELATED"/>
    <property type="match status" value="1"/>
</dbReference>
<comment type="subcellular location">
    <subcellularLocation>
        <location evidence="1 14">Cell outer membrane</location>
        <topology evidence="1 14">Multi-pass membrane protein</topology>
    </subcellularLocation>
</comment>
<evidence type="ECO:0000256" key="11">
    <source>
        <dbReference type="ARBA" id="ARBA00023136"/>
    </source>
</evidence>